<dbReference type="PANTHER" id="PTHR23028">
    <property type="entry name" value="ACETYLTRANSFERASE"/>
    <property type="match status" value="1"/>
</dbReference>
<evidence type="ECO:0000259" key="3">
    <source>
        <dbReference type="Pfam" id="PF01757"/>
    </source>
</evidence>
<organism evidence="4 5">
    <name type="scientific">Rhodococcus globerulus</name>
    <dbReference type="NCBI Taxonomy" id="33008"/>
    <lineage>
        <taxon>Bacteria</taxon>
        <taxon>Bacillati</taxon>
        <taxon>Actinomycetota</taxon>
        <taxon>Actinomycetes</taxon>
        <taxon>Mycobacteriales</taxon>
        <taxon>Nocardiaceae</taxon>
        <taxon>Rhodococcus</taxon>
    </lineage>
</organism>
<evidence type="ECO:0000313" key="5">
    <source>
        <dbReference type="Proteomes" id="UP001185927"/>
    </source>
</evidence>
<keyword evidence="2" id="KW-0472">Membrane</keyword>
<dbReference type="EMBL" id="JAWLKB010000005">
    <property type="protein sequence ID" value="MDV6267716.1"/>
    <property type="molecule type" value="Genomic_DNA"/>
</dbReference>
<feature type="domain" description="Acyltransferase 3" evidence="3">
    <location>
        <begin position="22"/>
        <end position="343"/>
    </location>
</feature>
<feature type="transmembrane region" description="Helical" evidence="2">
    <location>
        <begin position="187"/>
        <end position="207"/>
    </location>
</feature>
<name>A0ABU4BUI7_RHOGO</name>
<feature type="transmembrane region" description="Helical" evidence="2">
    <location>
        <begin position="326"/>
        <end position="348"/>
    </location>
</feature>
<reference evidence="4 5" key="1">
    <citation type="submission" date="2023-10" db="EMBL/GenBank/DDBJ databases">
        <title>Development of a sustainable strategy for remediation of hydrocarbon-contaminated territories based on the waste exchange concept.</title>
        <authorList>
            <person name="Krivoruchko A."/>
        </authorList>
    </citation>
    <scope>NUCLEOTIDE SEQUENCE [LARGE SCALE GENOMIC DNA]</scope>
    <source>
        <strain evidence="4 5">IEGM 1203</strain>
    </source>
</reference>
<feature type="region of interest" description="Disordered" evidence="1">
    <location>
        <begin position="376"/>
        <end position="399"/>
    </location>
</feature>
<dbReference type="InterPro" id="IPR050879">
    <property type="entry name" value="Acyltransferase_3"/>
</dbReference>
<protein>
    <submittedName>
        <fullName evidence="4">Acyltransferase</fullName>
        <ecNumber evidence="4">2.3.-.-</ecNumber>
    </submittedName>
</protein>
<keyword evidence="2" id="KW-1133">Transmembrane helix</keyword>
<evidence type="ECO:0000256" key="2">
    <source>
        <dbReference type="SAM" id="Phobius"/>
    </source>
</evidence>
<evidence type="ECO:0000313" key="4">
    <source>
        <dbReference type="EMBL" id="MDV6267716.1"/>
    </source>
</evidence>
<feature type="transmembrane region" description="Helical" evidence="2">
    <location>
        <begin position="244"/>
        <end position="265"/>
    </location>
</feature>
<sequence length="399" mass="44107">MPAPVFLPESSEAVPPRVYLPGADLLRALAVAAVIYSHISFYVIDDLGSGWWLIDVVYGALIEPAQLNQHLSFVGVATFMMLTGALVTRSAIRDRPGKFLTNRLSRLVPAFWVAIAIAILLVRLGINGMFSGQDGISNTQALMSFFLGGFFLTPEVAVLGVTWTLTVQFLFYLACVAMRPILRMRPVIMPLGGAALCSLVLLYNIYAPMPYTVPMLSKIAATLPAVFLGQIMYLAWARLAPGRWLIVAVLAQIHVILVATEFRVYWAGENYLWTITVVAAAVVLIGRYDGGPTRWAFVKWLSTRSYIIYLVHTLILYRVVENTTPHVGPTLAFGLFLVVTAVVAEFGYRWVELPGARAITAWRNKRSRVESKNELVRRHSGASVRTIHPDQSAGRTART</sequence>
<keyword evidence="5" id="KW-1185">Reference proteome</keyword>
<accession>A0ABU4BUI7</accession>
<feature type="transmembrane region" description="Helical" evidence="2">
    <location>
        <begin position="219"/>
        <end position="237"/>
    </location>
</feature>
<proteinExistence type="predicted"/>
<keyword evidence="4" id="KW-0012">Acyltransferase</keyword>
<comment type="caution">
    <text evidence="4">The sequence shown here is derived from an EMBL/GenBank/DDBJ whole genome shotgun (WGS) entry which is preliminary data.</text>
</comment>
<feature type="transmembrane region" description="Helical" evidence="2">
    <location>
        <begin position="71"/>
        <end position="92"/>
    </location>
</feature>
<dbReference type="Pfam" id="PF01757">
    <property type="entry name" value="Acyl_transf_3"/>
    <property type="match status" value="1"/>
</dbReference>
<dbReference type="GO" id="GO:0016746">
    <property type="term" value="F:acyltransferase activity"/>
    <property type="evidence" value="ECO:0007669"/>
    <property type="project" value="UniProtKB-KW"/>
</dbReference>
<feature type="transmembrane region" description="Helical" evidence="2">
    <location>
        <begin position="300"/>
        <end position="320"/>
    </location>
</feature>
<dbReference type="Proteomes" id="UP001185927">
    <property type="component" value="Unassembled WGS sequence"/>
</dbReference>
<dbReference type="InterPro" id="IPR002656">
    <property type="entry name" value="Acyl_transf_3_dom"/>
</dbReference>
<feature type="transmembrane region" description="Helical" evidence="2">
    <location>
        <begin position="271"/>
        <end position="288"/>
    </location>
</feature>
<feature type="transmembrane region" description="Helical" evidence="2">
    <location>
        <begin position="146"/>
        <end position="175"/>
    </location>
</feature>
<dbReference type="EC" id="2.3.-.-" evidence="4"/>
<keyword evidence="2" id="KW-0812">Transmembrane</keyword>
<dbReference type="PANTHER" id="PTHR23028:SF131">
    <property type="entry name" value="BLR2367 PROTEIN"/>
    <property type="match status" value="1"/>
</dbReference>
<gene>
    <name evidence="4" type="ORF">R3Q16_13970</name>
</gene>
<dbReference type="RefSeq" id="WP_317541981.1">
    <property type="nucleotide sequence ID" value="NZ_JAWLKB010000005.1"/>
</dbReference>
<keyword evidence="4" id="KW-0808">Transferase</keyword>
<feature type="transmembrane region" description="Helical" evidence="2">
    <location>
        <begin position="104"/>
        <end position="126"/>
    </location>
</feature>
<evidence type="ECO:0000256" key="1">
    <source>
        <dbReference type="SAM" id="MobiDB-lite"/>
    </source>
</evidence>